<sequence>MKTLLRIDSSLRTEGSQSKTLADFFVKQWKEVNPNGNVIHRDLTKQNMPHLSQETVTAFYIPENDISETHKTALAFSNALIAELKSADDILISSPLYNLNVPSKLKAYLDHVIRSGVTFKVDTDGSYVGLLKDKSAYAITTKGAVYKGTPMESLDFQEPYLKTILGFLGIELKALFSLEGTAHPDISENNLKIQQDNILNTFKSFAL</sequence>
<accession>A0A5D0IM64</accession>
<feature type="domain" description="Flavodoxin-like fold" evidence="7">
    <location>
        <begin position="3"/>
        <end position="193"/>
    </location>
</feature>
<comment type="similarity">
    <text evidence="6">Belongs to the azoreductase type 1 family.</text>
</comment>
<proteinExistence type="inferred from homology"/>
<name>A0A5D0IM64_9FLAO</name>
<evidence type="ECO:0000256" key="6">
    <source>
        <dbReference type="HAMAP-Rule" id="MF_01216"/>
    </source>
</evidence>
<comment type="catalytic activity">
    <reaction evidence="6">
        <text>2 a quinone + NADH + H(+) = 2 a 1,4-benzosemiquinone + NAD(+)</text>
        <dbReference type="Rhea" id="RHEA:65952"/>
        <dbReference type="ChEBI" id="CHEBI:15378"/>
        <dbReference type="ChEBI" id="CHEBI:57540"/>
        <dbReference type="ChEBI" id="CHEBI:57945"/>
        <dbReference type="ChEBI" id="CHEBI:132124"/>
        <dbReference type="ChEBI" id="CHEBI:134225"/>
    </reaction>
</comment>
<dbReference type="OrthoDB" id="9805013at2"/>
<dbReference type="GO" id="GO:0010181">
    <property type="term" value="F:FMN binding"/>
    <property type="evidence" value="ECO:0007669"/>
    <property type="project" value="UniProtKB-UniRule"/>
</dbReference>
<organism evidence="8 9">
    <name type="scientific">Seonamhaeicola marinus</name>
    <dbReference type="NCBI Taxonomy" id="1912246"/>
    <lineage>
        <taxon>Bacteria</taxon>
        <taxon>Pseudomonadati</taxon>
        <taxon>Bacteroidota</taxon>
        <taxon>Flavobacteriia</taxon>
        <taxon>Flavobacteriales</taxon>
        <taxon>Flavobacteriaceae</taxon>
    </lineage>
</organism>
<dbReference type="PANTHER" id="PTHR43741">
    <property type="entry name" value="FMN-DEPENDENT NADH-AZOREDUCTASE 1"/>
    <property type="match status" value="1"/>
</dbReference>
<comment type="caution">
    <text evidence="6">Lacks conserved residue(s) required for the propagation of feature annotation.</text>
</comment>
<evidence type="ECO:0000313" key="9">
    <source>
        <dbReference type="Proteomes" id="UP000323930"/>
    </source>
</evidence>
<dbReference type="GO" id="GO:0016655">
    <property type="term" value="F:oxidoreductase activity, acting on NAD(P)H, quinone or similar compound as acceptor"/>
    <property type="evidence" value="ECO:0007669"/>
    <property type="project" value="InterPro"/>
</dbReference>
<keyword evidence="4 6" id="KW-0520">NAD</keyword>
<comment type="caution">
    <text evidence="8">The sequence shown here is derived from an EMBL/GenBank/DDBJ whole genome shotgun (WGS) entry which is preliminary data.</text>
</comment>
<dbReference type="HAMAP" id="MF_01216">
    <property type="entry name" value="Azoreductase_type1"/>
    <property type="match status" value="1"/>
</dbReference>
<dbReference type="Gene3D" id="3.40.50.360">
    <property type="match status" value="1"/>
</dbReference>
<dbReference type="EC" id="1.7.1.17" evidence="6"/>
<dbReference type="GO" id="GO:0016652">
    <property type="term" value="F:oxidoreductase activity, acting on NAD(P)H as acceptor"/>
    <property type="evidence" value="ECO:0007669"/>
    <property type="project" value="UniProtKB-UniRule"/>
</dbReference>
<dbReference type="RefSeq" id="WP_148540345.1">
    <property type="nucleotide sequence ID" value="NZ_VSDQ01000409.1"/>
</dbReference>
<evidence type="ECO:0000259" key="7">
    <source>
        <dbReference type="Pfam" id="PF02525"/>
    </source>
</evidence>
<dbReference type="InterPro" id="IPR029039">
    <property type="entry name" value="Flavoprotein-like_sf"/>
</dbReference>
<evidence type="ECO:0000256" key="5">
    <source>
        <dbReference type="ARBA" id="ARBA00048542"/>
    </source>
</evidence>
<reference evidence="8 9" key="1">
    <citation type="submission" date="2019-08" db="EMBL/GenBank/DDBJ databases">
        <title>Seonamhaeicola sediminis sp. nov., isolated from marine sediment.</title>
        <authorList>
            <person name="Cao W.R."/>
        </authorList>
    </citation>
    <scope>NUCLEOTIDE SEQUENCE [LARGE SCALE GENOMIC DNA]</scope>
    <source>
        <strain evidence="8 9">B011</strain>
    </source>
</reference>
<dbReference type="InterPro" id="IPR023048">
    <property type="entry name" value="NADH:quinone_OxRdtase_FMN_depd"/>
</dbReference>
<comment type="catalytic activity">
    <reaction evidence="5">
        <text>N,N-dimethyl-1,4-phenylenediamine + anthranilate + 2 NAD(+) = 2-(4-dimethylaminophenyl)diazenylbenzoate + 2 NADH + 2 H(+)</text>
        <dbReference type="Rhea" id="RHEA:55872"/>
        <dbReference type="ChEBI" id="CHEBI:15378"/>
        <dbReference type="ChEBI" id="CHEBI:15783"/>
        <dbReference type="ChEBI" id="CHEBI:16567"/>
        <dbReference type="ChEBI" id="CHEBI:57540"/>
        <dbReference type="ChEBI" id="CHEBI:57945"/>
        <dbReference type="ChEBI" id="CHEBI:71579"/>
        <dbReference type="EC" id="1.7.1.17"/>
    </reaction>
    <physiologicalReaction direction="right-to-left" evidence="5">
        <dbReference type="Rhea" id="RHEA:55874"/>
    </physiologicalReaction>
</comment>
<feature type="binding site" evidence="6">
    <location>
        <position position="10"/>
    </location>
    <ligand>
        <name>FMN</name>
        <dbReference type="ChEBI" id="CHEBI:58210"/>
    </ligand>
</feature>
<keyword evidence="9" id="KW-1185">Reference proteome</keyword>
<dbReference type="InterPro" id="IPR050104">
    <property type="entry name" value="FMN-dep_NADH:Q_OxRdtase_AzoR1"/>
</dbReference>
<dbReference type="InterPro" id="IPR003680">
    <property type="entry name" value="Flavodoxin_fold"/>
</dbReference>
<keyword evidence="1 6" id="KW-0285">Flavoprotein</keyword>
<evidence type="ECO:0000256" key="3">
    <source>
        <dbReference type="ARBA" id="ARBA00023002"/>
    </source>
</evidence>
<keyword evidence="3 6" id="KW-0560">Oxidoreductase</keyword>
<gene>
    <name evidence="6" type="primary">azoR</name>
    <name evidence="8" type="ORF">FUA24_05410</name>
</gene>
<comment type="subunit">
    <text evidence="6">Homodimer.</text>
</comment>
<dbReference type="GO" id="GO:0009055">
    <property type="term" value="F:electron transfer activity"/>
    <property type="evidence" value="ECO:0007669"/>
    <property type="project" value="UniProtKB-UniRule"/>
</dbReference>
<dbReference type="Proteomes" id="UP000323930">
    <property type="component" value="Unassembled WGS sequence"/>
</dbReference>
<dbReference type="Pfam" id="PF02525">
    <property type="entry name" value="Flavodoxin_2"/>
    <property type="match status" value="1"/>
</dbReference>
<evidence type="ECO:0000256" key="2">
    <source>
        <dbReference type="ARBA" id="ARBA00022643"/>
    </source>
</evidence>
<evidence type="ECO:0000256" key="4">
    <source>
        <dbReference type="ARBA" id="ARBA00023027"/>
    </source>
</evidence>
<evidence type="ECO:0000256" key="1">
    <source>
        <dbReference type="ARBA" id="ARBA00022630"/>
    </source>
</evidence>
<dbReference type="EC" id="1.6.5.-" evidence="6"/>
<evidence type="ECO:0000313" key="8">
    <source>
        <dbReference type="EMBL" id="TYA84091.1"/>
    </source>
</evidence>
<dbReference type="AlphaFoldDB" id="A0A5D0IM64"/>
<comment type="function">
    <text evidence="6">Also exhibits azoreductase activity. Catalyzes the reductive cleavage of the azo bond in aromatic azo compounds to the corresponding amines.</text>
</comment>
<keyword evidence="2 6" id="KW-0288">FMN</keyword>
<comment type="function">
    <text evidence="6">Quinone reductase that provides resistance to thiol-specific stress caused by electrophilic quinones.</text>
</comment>
<feature type="binding site" evidence="6">
    <location>
        <begin position="16"/>
        <end position="18"/>
    </location>
    <ligand>
        <name>FMN</name>
        <dbReference type="ChEBI" id="CHEBI:58210"/>
    </ligand>
</feature>
<dbReference type="SUPFAM" id="SSF52218">
    <property type="entry name" value="Flavoproteins"/>
    <property type="match status" value="1"/>
</dbReference>
<dbReference type="EMBL" id="VSDQ01000409">
    <property type="protein sequence ID" value="TYA84091.1"/>
    <property type="molecule type" value="Genomic_DNA"/>
</dbReference>
<comment type="cofactor">
    <cofactor evidence="6">
        <name>FMN</name>
        <dbReference type="ChEBI" id="CHEBI:58210"/>
    </cofactor>
    <text evidence="6">Binds 1 FMN per subunit.</text>
</comment>
<dbReference type="PANTHER" id="PTHR43741:SF2">
    <property type="entry name" value="FMN-DEPENDENT NADH:QUINONE OXIDOREDUCTASE"/>
    <property type="match status" value="1"/>
</dbReference>
<protein>
    <recommendedName>
        <fullName evidence="6">FMN dependent NADH:quinone oxidoreductase</fullName>
        <ecNumber evidence="6">1.6.5.-</ecNumber>
    </recommendedName>
    <alternativeName>
        <fullName evidence="6">Azo-dye reductase</fullName>
    </alternativeName>
    <alternativeName>
        <fullName evidence="6">FMN-dependent NADH-azo compound oxidoreductase</fullName>
    </alternativeName>
    <alternativeName>
        <fullName evidence="6">FMN-dependent NADH-azoreductase</fullName>
        <ecNumber evidence="6">1.7.1.17</ecNumber>
    </alternativeName>
</protein>